<organism evidence="1 2">
    <name type="scientific">Collybiopsis luxurians FD-317 M1</name>
    <dbReference type="NCBI Taxonomy" id="944289"/>
    <lineage>
        <taxon>Eukaryota</taxon>
        <taxon>Fungi</taxon>
        <taxon>Dikarya</taxon>
        <taxon>Basidiomycota</taxon>
        <taxon>Agaricomycotina</taxon>
        <taxon>Agaricomycetes</taxon>
        <taxon>Agaricomycetidae</taxon>
        <taxon>Agaricales</taxon>
        <taxon>Marasmiineae</taxon>
        <taxon>Omphalotaceae</taxon>
        <taxon>Collybiopsis</taxon>
        <taxon>Collybiopsis luxurians</taxon>
    </lineage>
</organism>
<accession>A0A0D0BBD3</accession>
<proteinExistence type="predicted"/>
<dbReference type="HOGENOM" id="CLU_2184263_0_0_1"/>
<gene>
    <name evidence="1" type="ORF">GYMLUDRAFT_587038</name>
</gene>
<dbReference type="AlphaFoldDB" id="A0A0D0BBD3"/>
<dbReference type="Proteomes" id="UP000053593">
    <property type="component" value="Unassembled WGS sequence"/>
</dbReference>
<reference evidence="1 2" key="1">
    <citation type="submission" date="2014-04" db="EMBL/GenBank/DDBJ databases">
        <title>Evolutionary Origins and Diversification of the Mycorrhizal Mutualists.</title>
        <authorList>
            <consortium name="DOE Joint Genome Institute"/>
            <consortium name="Mycorrhizal Genomics Consortium"/>
            <person name="Kohler A."/>
            <person name="Kuo A."/>
            <person name="Nagy L.G."/>
            <person name="Floudas D."/>
            <person name="Copeland A."/>
            <person name="Barry K.W."/>
            <person name="Cichocki N."/>
            <person name="Veneault-Fourrey C."/>
            <person name="LaButti K."/>
            <person name="Lindquist E.A."/>
            <person name="Lipzen A."/>
            <person name="Lundell T."/>
            <person name="Morin E."/>
            <person name="Murat C."/>
            <person name="Riley R."/>
            <person name="Ohm R."/>
            <person name="Sun H."/>
            <person name="Tunlid A."/>
            <person name="Henrissat B."/>
            <person name="Grigoriev I.V."/>
            <person name="Hibbett D.S."/>
            <person name="Martin F."/>
        </authorList>
    </citation>
    <scope>NUCLEOTIDE SEQUENCE [LARGE SCALE GENOMIC DNA]</scope>
    <source>
        <strain evidence="1 2">FD-317 M1</strain>
    </source>
</reference>
<dbReference type="EMBL" id="KN834772">
    <property type="protein sequence ID" value="KIK61035.1"/>
    <property type="molecule type" value="Genomic_DNA"/>
</dbReference>
<name>A0A0D0BBD3_9AGAR</name>
<evidence type="ECO:0000313" key="2">
    <source>
        <dbReference type="Proteomes" id="UP000053593"/>
    </source>
</evidence>
<sequence length="109" mass="12189">MSFAFLFPLTSFADVEVSVSLPTPHKPASSTITSISFICCAIAEYADSSISKELRSPSTTKCDWKVGVQDSGRLNLRFTTRTRSFAAYQELFHRQIKINTHGIIVWCSH</sequence>
<protein>
    <submittedName>
        <fullName evidence="1">Uncharacterized protein</fullName>
    </submittedName>
</protein>
<evidence type="ECO:0000313" key="1">
    <source>
        <dbReference type="EMBL" id="KIK61035.1"/>
    </source>
</evidence>
<keyword evidence="2" id="KW-1185">Reference proteome</keyword>